<feature type="binding site" evidence="14">
    <location>
        <position position="852"/>
    </location>
    <ligand>
        <name>ATP</name>
        <dbReference type="ChEBI" id="CHEBI:30616"/>
    </ligand>
</feature>
<dbReference type="InterPro" id="IPR044492">
    <property type="entry name" value="P_typ_ATPase_HD_dom"/>
</dbReference>
<evidence type="ECO:0000313" key="22">
    <source>
        <dbReference type="Proteomes" id="UP000704712"/>
    </source>
</evidence>
<dbReference type="SFLD" id="SFLDG00002">
    <property type="entry name" value="C1.7:_P-type_atpase_like"/>
    <property type="match status" value="1"/>
</dbReference>
<dbReference type="SUPFAM" id="SSF81653">
    <property type="entry name" value="Calcium ATPase, transduction domain A"/>
    <property type="match status" value="1"/>
</dbReference>
<dbReference type="InterPro" id="IPR006539">
    <property type="entry name" value="P-type_ATPase_IV"/>
</dbReference>
<feature type="binding site" evidence="14">
    <location>
        <position position="727"/>
    </location>
    <ligand>
        <name>ATP</name>
        <dbReference type="ChEBI" id="CHEBI:30616"/>
    </ligand>
</feature>
<feature type="transmembrane region" description="Helical" evidence="16">
    <location>
        <begin position="438"/>
        <end position="459"/>
    </location>
</feature>
<dbReference type="SUPFAM" id="SSF81660">
    <property type="entry name" value="Metal cation-transporting ATPase, ATP-binding domain N"/>
    <property type="match status" value="1"/>
</dbReference>
<dbReference type="SFLD" id="SFLDS00003">
    <property type="entry name" value="Haloacid_Dehalogenase"/>
    <property type="match status" value="1"/>
</dbReference>
<name>A0A8S9TSG1_PHYIN</name>
<feature type="domain" description="P-type ATPase C-terminal" evidence="19">
    <location>
        <begin position="1035"/>
        <end position="1283"/>
    </location>
</feature>
<gene>
    <name evidence="21" type="ORF">GN958_ATG19189</name>
    <name evidence="20" type="ORF">GN958_ATG22548</name>
</gene>
<feature type="binding site" evidence="15">
    <location>
        <position position="507"/>
    </location>
    <ligand>
        <name>Mg(2+)</name>
        <dbReference type="ChEBI" id="CHEBI:18420"/>
    </ligand>
</feature>
<proteinExistence type="inferred from homology"/>
<keyword evidence="7 14" id="KW-0067">ATP-binding</keyword>
<dbReference type="Pfam" id="PF16209">
    <property type="entry name" value="PhoLip_ATPase_N"/>
    <property type="match status" value="1"/>
</dbReference>
<dbReference type="NCBIfam" id="TIGR01652">
    <property type="entry name" value="ATPase-Plipid"/>
    <property type="match status" value="1"/>
</dbReference>
<accession>A0A8S9TSG1</accession>
<dbReference type="SUPFAM" id="SSF81665">
    <property type="entry name" value="Calcium ATPase, transmembrane domain M"/>
    <property type="match status" value="1"/>
</dbReference>
<feature type="transmembrane region" description="Helical" evidence="16">
    <location>
        <begin position="1066"/>
        <end position="1086"/>
    </location>
</feature>
<feature type="binding site" evidence="14">
    <location>
        <position position="853"/>
    </location>
    <ligand>
        <name>ATP</name>
        <dbReference type="ChEBI" id="CHEBI:30616"/>
    </ligand>
</feature>
<dbReference type="GO" id="GO:0045332">
    <property type="term" value="P:phospholipid translocation"/>
    <property type="evidence" value="ECO:0007669"/>
    <property type="project" value="TreeGrafter"/>
</dbReference>
<evidence type="ECO:0000313" key="20">
    <source>
        <dbReference type="EMBL" id="KAF4128247.1"/>
    </source>
</evidence>
<feature type="region of interest" description="Disordered" evidence="17">
    <location>
        <begin position="1468"/>
        <end position="1535"/>
    </location>
</feature>
<organism evidence="21 22">
    <name type="scientific">Phytophthora infestans</name>
    <name type="common">Potato late blight agent</name>
    <name type="synonym">Botrytis infestans</name>
    <dbReference type="NCBI Taxonomy" id="4787"/>
    <lineage>
        <taxon>Eukaryota</taxon>
        <taxon>Sar</taxon>
        <taxon>Stramenopiles</taxon>
        <taxon>Oomycota</taxon>
        <taxon>Peronosporomycetes</taxon>
        <taxon>Peronosporales</taxon>
        <taxon>Peronosporaceae</taxon>
        <taxon>Phytophthora</taxon>
    </lineage>
</organism>
<protein>
    <recommendedName>
        <fullName evidence="16">Phospholipid-transporting ATPase</fullName>
        <ecNumber evidence="16">7.6.2.1</ecNumber>
    </recommendedName>
</protein>
<feature type="binding site" evidence="14">
    <location>
        <position position="1013"/>
    </location>
    <ligand>
        <name>ATP</name>
        <dbReference type="ChEBI" id="CHEBI:30616"/>
    </ligand>
</feature>
<evidence type="ECO:0000259" key="19">
    <source>
        <dbReference type="Pfam" id="PF16212"/>
    </source>
</evidence>
<dbReference type="InterPro" id="IPR032631">
    <property type="entry name" value="P-type_ATPase_N"/>
</dbReference>
<evidence type="ECO:0000313" key="21">
    <source>
        <dbReference type="EMBL" id="KAF4131631.1"/>
    </source>
</evidence>
<evidence type="ECO:0000256" key="5">
    <source>
        <dbReference type="ARBA" id="ARBA00022723"/>
    </source>
</evidence>
<keyword evidence="4 16" id="KW-0812">Transmembrane</keyword>
<dbReference type="EMBL" id="JAACNO010003146">
    <property type="protein sequence ID" value="KAF4128247.1"/>
    <property type="molecule type" value="Genomic_DNA"/>
</dbReference>
<dbReference type="Gene3D" id="2.70.150.10">
    <property type="entry name" value="Calcium-transporting ATPase, cytoplasmic transduction domain A"/>
    <property type="match status" value="1"/>
</dbReference>
<dbReference type="InterPro" id="IPR023299">
    <property type="entry name" value="ATPase_P-typ_cyto_dom_N"/>
</dbReference>
<feature type="transmembrane region" description="Helical" evidence="16">
    <location>
        <begin position="386"/>
        <end position="407"/>
    </location>
</feature>
<dbReference type="NCBIfam" id="TIGR01494">
    <property type="entry name" value="ATPase_P-type"/>
    <property type="match status" value="1"/>
</dbReference>
<evidence type="ECO:0000256" key="3">
    <source>
        <dbReference type="ARBA" id="ARBA00022448"/>
    </source>
</evidence>
<dbReference type="Pfam" id="PF13246">
    <property type="entry name" value="Cation_ATPase"/>
    <property type="match status" value="1"/>
</dbReference>
<evidence type="ECO:0000256" key="9">
    <source>
        <dbReference type="ARBA" id="ARBA00022967"/>
    </source>
</evidence>
<comment type="cofactor">
    <cofactor evidence="15">
        <name>Mg(2+)</name>
        <dbReference type="ChEBI" id="CHEBI:18420"/>
    </cofactor>
</comment>
<feature type="transmembrane region" description="Helical" evidence="16">
    <location>
        <begin position="1106"/>
        <end position="1128"/>
    </location>
</feature>
<feature type="binding site" evidence="15">
    <location>
        <position position="1009"/>
    </location>
    <ligand>
        <name>Mg(2+)</name>
        <dbReference type="ChEBI" id="CHEBI:18420"/>
    </ligand>
</feature>
<feature type="binding site" evidence="14">
    <location>
        <position position="854"/>
    </location>
    <ligand>
        <name>ATP</name>
        <dbReference type="ChEBI" id="CHEBI:30616"/>
    </ligand>
</feature>
<feature type="binding site" evidence="15">
    <location>
        <position position="509"/>
    </location>
    <ligand>
        <name>Mg(2+)</name>
        <dbReference type="ChEBI" id="CHEBI:18420"/>
    </ligand>
</feature>
<dbReference type="PANTHER" id="PTHR24092">
    <property type="entry name" value="PROBABLE PHOSPHOLIPID-TRANSPORTING ATPASE"/>
    <property type="match status" value="1"/>
</dbReference>
<dbReference type="InterPro" id="IPR008250">
    <property type="entry name" value="ATPase_P-typ_transduc_dom_A_sf"/>
</dbReference>
<feature type="region of interest" description="Disordered" evidence="17">
    <location>
        <begin position="1"/>
        <end position="22"/>
    </location>
</feature>
<dbReference type="PANTHER" id="PTHR24092:SF180">
    <property type="entry name" value="PHOSPHOLIPID-TRANSPORTING ATPASE DNF1-RELATED"/>
    <property type="match status" value="1"/>
</dbReference>
<dbReference type="PRINTS" id="PR00119">
    <property type="entry name" value="CATATPASE"/>
</dbReference>
<feature type="domain" description="P-type ATPase N-terminal" evidence="18">
    <location>
        <begin position="115"/>
        <end position="178"/>
    </location>
</feature>
<dbReference type="EMBL" id="JAACNO010002706">
    <property type="protein sequence ID" value="KAF4131631.1"/>
    <property type="molecule type" value="Genomic_DNA"/>
</dbReference>
<dbReference type="SFLD" id="SFLDF00027">
    <property type="entry name" value="p-type_atpase"/>
    <property type="match status" value="1"/>
</dbReference>
<evidence type="ECO:0000256" key="17">
    <source>
        <dbReference type="SAM" id="MobiDB-lite"/>
    </source>
</evidence>
<feature type="binding site" evidence="14">
    <location>
        <position position="507"/>
    </location>
    <ligand>
        <name>ATP</name>
        <dbReference type="ChEBI" id="CHEBI:30616"/>
    </ligand>
</feature>
<evidence type="ECO:0000256" key="1">
    <source>
        <dbReference type="ARBA" id="ARBA00004127"/>
    </source>
</evidence>
<sequence length="1565" mass="174114">MASLIGLKRQQQQPTTRHKPSALRRAIHLPIATLHSSPLATHMPSSRDGDGGTPTAPYALLAQPSPLRDEIEADSILGSNVVDVHVDDVAELSQIQEDTKREEAEDIDDRDYRYVYLNAPEKNTALNYCSNLVITSRFTVYNFLPKLLFYEFSKLANAYFLVISIMQTIKPISNTGGFPASLPALSIIVLIDMFFACLEDYKRHKADHIANNLPCLRFQRDAKAFEPAKWHTLQVGDVVKVANRDPVPADLVILGACEPDPLNPAGICYVETKSLDGETNLKLRQGLEGTYTALLSDAAVGDIKGTLVCETPNNSIHRFSGSMTLKGGKKEVITTNAIVLRGSTLRNTEYIYGLVVNTGPDTKIMMASSSEPMKWSNMERRLNKQILYICVLMVVLCLTGAILSTVWNAQYLDKDRHKAAWYLYDGGSTAVKSPVGNFFIMVLYYFLLLNSFIPVSLYVSMTSVKFMQSYFMNNDLEMYHEETDTPCQVRTMSLNEELGQIDYIFSDKTGTLTCNIMEFRKCSINGVAYGHGETEVGIAARKRQQDEAPTTSSFYAVTPGGGCAVPMRKDRVDTAPDSNNPPTDRVVTAPFVNYQDDALFDALAQKNSTQAKAISAFFEHLAVCHTVMPEKAPDNSLRLSASSPDEQALVAAAACFGYKFVARGPGKAMVEYFSCVDNPEAMSCNQPVAEHAVGSYEVLEVLEFNSTRKRMSVIVKGPQGELKLFCKGADTVMYERLRPTNDPAVKQTRNLTLQHMEQFASEGLRTLVIGTTDVDPDFFESWVIRYRTAINDMRQIDLRRNGEDNDIDRLMEEIEKNLDILGATAIEDRLQAEVPDTIYKLRQAAIKIWMLTGDKEETAINIGFACRLLASDIERVVISADTHPDLASIVDELEAYAREVSDEGTSASTACGALTSSTTPLERSSSVIHQRKRLTRIESLAEMHQQELALVIDGETLELALEECPELLLKVAEKCVAVIACRVSPAQKAQLVRLVRENNPEMRTLAIGDGANDVSMIQAAHVGVGISGQEGMQAANSSDYAIAQFRFLSRLLLVHGRWNYVRMGKLILYIFYKNVILNLTQFWYMIYTGYSGQKFFLEWGLQGYNLLFTALPIVLVSTFEQDVPACLAHSYPLLYRIGQENTRFNTKVVWAWITSCVWESLIICFGVVYGMRYLVNGGDTPTMWVYGCTSFTIVLIVVTLKLCLHQQMWWPIHIAIYIGSFMLWIGTAAFISAGDSVSSSYWNGVFSNTFRIDAFWLVLPLLVVAALSRDFMWKGYMRMFRPSYKHLAQEVNAFGLTHIADQLLTFPPAEKIPEDALGGEAGRVAGSVLTSSMRDTSVAKPMAPAVVMAARPLIGRIGSRRSITRGSAFSYDAESVMVESFMSTDRYARDAKRTKSIFERHASRGSLAFHRLPLDSDGDLDLTESARLSNARTARAVTSVDESPSRSAGNVFRGARHGQGRRRFFSVSALSREPEGTRARENATTNAGAHPRPSISTLDRVRENLTMSDFGSDGRRSSRRPSVNRRTRGFENRAMSSDDVQDLAYGDSVNTPVRRYARRSMMSST</sequence>
<evidence type="ECO:0000256" key="13">
    <source>
        <dbReference type="PIRSR" id="PIRSR606539-1"/>
    </source>
</evidence>
<evidence type="ECO:0000256" key="11">
    <source>
        <dbReference type="ARBA" id="ARBA00023136"/>
    </source>
</evidence>
<feature type="binding site" evidence="14">
    <location>
        <position position="646"/>
    </location>
    <ligand>
        <name>ATP</name>
        <dbReference type="ChEBI" id="CHEBI:30616"/>
    </ligand>
</feature>
<keyword evidence="8 15" id="KW-0460">Magnesium</keyword>
<comment type="similarity">
    <text evidence="2 16">Belongs to the cation transport ATPase (P-type) (TC 3.A.3) family. Type IV subfamily.</text>
</comment>
<keyword evidence="3" id="KW-0813">Transport</keyword>
<evidence type="ECO:0000256" key="12">
    <source>
        <dbReference type="ARBA" id="ARBA00034036"/>
    </source>
</evidence>
<feature type="binding site" evidence="14">
    <location>
        <position position="988"/>
    </location>
    <ligand>
        <name>ATP</name>
        <dbReference type="ChEBI" id="CHEBI:30616"/>
    </ligand>
</feature>
<comment type="caution">
    <text evidence="21">The sequence shown here is derived from an EMBL/GenBank/DDBJ whole genome shotgun (WGS) entry which is preliminary data.</text>
</comment>
<feature type="compositionally biased region" description="Basic residues" evidence="17">
    <location>
        <begin position="1517"/>
        <end position="1527"/>
    </location>
</feature>
<feature type="region of interest" description="Disordered" evidence="17">
    <location>
        <begin position="35"/>
        <end position="55"/>
    </location>
</feature>
<feature type="transmembrane region" description="Helical" evidence="16">
    <location>
        <begin position="1254"/>
        <end position="1272"/>
    </location>
</feature>
<keyword evidence="10 16" id="KW-1133">Transmembrane helix</keyword>
<dbReference type="InterPro" id="IPR018303">
    <property type="entry name" value="ATPase_P-typ_P_site"/>
</dbReference>
<evidence type="ECO:0000256" key="10">
    <source>
        <dbReference type="ARBA" id="ARBA00022989"/>
    </source>
</evidence>
<dbReference type="InterPro" id="IPR036412">
    <property type="entry name" value="HAD-like_sf"/>
</dbReference>
<feature type="transmembrane region" description="Helical" evidence="16">
    <location>
        <begin position="147"/>
        <end position="166"/>
    </location>
</feature>
<dbReference type="GO" id="GO:0016887">
    <property type="term" value="F:ATP hydrolysis activity"/>
    <property type="evidence" value="ECO:0007669"/>
    <property type="project" value="InterPro"/>
</dbReference>
<evidence type="ECO:0000256" key="2">
    <source>
        <dbReference type="ARBA" id="ARBA00008109"/>
    </source>
</evidence>
<evidence type="ECO:0000256" key="16">
    <source>
        <dbReference type="RuleBase" id="RU362033"/>
    </source>
</evidence>
<feature type="binding site" evidence="14">
    <location>
        <position position="704"/>
    </location>
    <ligand>
        <name>ATP</name>
        <dbReference type="ChEBI" id="CHEBI:30616"/>
    </ligand>
</feature>
<keyword evidence="9 16" id="KW-1278">Translocase</keyword>
<dbReference type="Gene3D" id="3.40.50.1000">
    <property type="entry name" value="HAD superfamily/HAD-like"/>
    <property type="match status" value="1"/>
</dbReference>
<dbReference type="GO" id="GO:0000287">
    <property type="term" value="F:magnesium ion binding"/>
    <property type="evidence" value="ECO:0007669"/>
    <property type="project" value="UniProtKB-UniRule"/>
</dbReference>
<feature type="binding site" evidence="14">
    <location>
        <position position="1012"/>
    </location>
    <ligand>
        <name>ATP</name>
        <dbReference type="ChEBI" id="CHEBI:30616"/>
    </ligand>
</feature>
<reference evidence="21" key="1">
    <citation type="submission" date="2020-03" db="EMBL/GenBank/DDBJ databases">
        <title>Hybrid Assembly of Korean Phytophthora infestans isolates.</title>
        <authorList>
            <person name="Prokchorchik M."/>
            <person name="Lee Y."/>
            <person name="Seo J."/>
            <person name="Cho J.-H."/>
            <person name="Park Y.-E."/>
            <person name="Jang D.-C."/>
            <person name="Im J.-S."/>
            <person name="Choi J.-G."/>
            <person name="Park H.-J."/>
            <person name="Lee G.-B."/>
            <person name="Lee Y.-G."/>
            <person name="Hong S.-Y."/>
            <person name="Cho K."/>
            <person name="Sohn K.H."/>
        </authorList>
    </citation>
    <scope>NUCLEOTIDE SEQUENCE</scope>
    <source>
        <strain evidence="21">KR_2_A2</strain>
    </source>
</reference>
<dbReference type="InterPro" id="IPR001757">
    <property type="entry name" value="P_typ_ATPase"/>
</dbReference>
<feature type="binding site" evidence="14">
    <location>
        <position position="765"/>
    </location>
    <ligand>
        <name>ATP</name>
        <dbReference type="ChEBI" id="CHEBI:30616"/>
    </ligand>
</feature>
<feature type="transmembrane region" description="Helical" evidence="16">
    <location>
        <begin position="1149"/>
        <end position="1171"/>
    </location>
</feature>
<evidence type="ECO:0000256" key="8">
    <source>
        <dbReference type="ARBA" id="ARBA00022842"/>
    </source>
</evidence>
<dbReference type="GO" id="GO:0005886">
    <property type="term" value="C:plasma membrane"/>
    <property type="evidence" value="ECO:0007669"/>
    <property type="project" value="TreeGrafter"/>
</dbReference>
<feature type="binding site" evidence="14">
    <location>
        <position position="982"/>
    </location>
    <ligand>
        <name>ATP</name>
        <dbReference type="ChEBI" id="CHEBI:30616"/>
    </ligand>
</feature>
<dbReference type="GO" id="GO:0005524">
    <property type="term" value="F:ATP binding"/>
    <property type="evidence" value="ECO:0007669"/>
    <property type="project" value="UniProtKB-UniRule"/>
</dbReference>
<dbReference type="InterPro" id="IPR032630">
    <property type="entry name" value="P_typ_ATPase_c"/>
</dbReference>
<dbReference type="SUPFAM" id="SSF56784">
    <property type="entry name" value="HAD-like"/>
    <property type="match status" value="1"/>
</dbReference>
<dbReference type="PROSITE" id="PS00154">
    <property type="entry name" value="ATPASE_E1_E2"/>
    <property type="match status" value="1"/>
</dbReference>
<comment type="subcellular location">
    <subcellularLocation>
        <location evidence="1">Endomembrane system</location>
        <topology evidence="1">Multi-pass membrane protein</topology>
    </subcellularLocation>
    <subcellularLocation>
        <location evidence="16">Membrane</location>
        <topology evidence="16">Multi-pass membrane protein</topology>
    </subcellularLocation>
</comment>
<feature type="active site" description="4-aspartylphosphate intermediate" evidence="13">
    <location>
        <position position="507"/>
    </location>
</feature>
<keyword evidence="6 14" id="KW-0547">Nucleotide-binding</keyword>
<feature type="compositionally biased region" description="Basic and acidic residues" evidence="17">
    <location>
        <begin position="1472"/>
        <end position="1481"/>
    </location>
</feature>
<evidence type="ECO:0000256" key="4">
    <source>
        <dbReference type="ARBA" id="ARBA00022692"/>
    </source>
</evidence>
<feature type="binding site" evidence="15">
    <location>
        <position position="1013"/>
    </location>
    <ligand>
        <name>Mg(2+)</name>
        <dbReference type="ChEBI" id="CHEBI:18420"/>
    </ligand>
</feature>
<dbReference type="GO" id="GO:0012505">
    <property type="term" value="C:endomembrane system"/>
    <property type="evidence" value="ECO:0007669"/>
    <property type="project" value="UniProtKB-SubCell"/>
</dbReference>
<dbReference type="GO" id="GO:0140326">
    <property type="term" value="F:ATPase-coupled intramembrane lipid transporter activity"/>
    <property type="evidence" value="ECO:0007669"/>
    <property type="project" value="UniProtKB-EC"/>
</dbReference>
<dbReference type="InterPro" id="IPR023214">
    <property type="entry name" value="HAD_sf"/>
</dbReference>
<evidence type="ECO:0000256" key="14">
    <source>
        <dbReference type="PIRSR" id="PIRSR606539-2"/>
    </source>
</evidence>
<keyword evidence="5 15" id="KW-0479">Metal-binding</keyword>
<feature type="binding site" evidence="14">
    <location>
        <position position="508"/>
    </location>
    <ligand>
        <name>ATP</name>
        <dbReference type="ChEBI" id="CHEBI:30616"/>
    </ligand>
</feature>
<evidence type="ECO:0000256" key="15">
    <source>
        <dbReference type="PIRSR" id="PIRSR606539-3"/>
    </source>
</evidence>
<comment type="catalytic activity">
    <reaction evidence="12 16">
        <text>ATP + H2O + phospholipidSide 1 = ADP + phosphate + phospholipidSide 2.</text>
        <dbReference type="EC" id="7.6.2.1"/>
    </reaction>
</comment>
<evidence type="ECO:0000256" key="6">
    <source>
        <dbReference type="ARBA" id="ARBA00022741"/>
    </source>
</evidence>
<dbReference type="Proteomes" id="UP000704712">
    <property type="component" value="Unassembled WGS sequence"/>
</dbReference>
<keyword evidence="11 16" id="KW-0472">Membrane</keyword>
<feature type="binding site" evidence="14">
    <location>
        <position position="509"/>
    </location>
    <ligand>
        <name>ATP</name>
        <dbReference type="ChEBI" id="CHEBI:30616"/>
    </ligand>
</feature>
<evidence type="ECO:0000256" key="7">
    <source>
        <dbReference type="ARBA" id="ARBA00022840"/>
    </source>
</evidence>
<dbReference type="Gene3D" id="3.40.1110.10">
    <property type="entry name" value="Calcium-transporting ATPase, cytoplasmic domain N"/>
    <property type="match status" value="1"/>
</dbReference>
<evidence type="ECO:0000259" key="18">
    <source>
        <dbReference type="Pfam" id="PF16209"/>
    </source>
</evidence>
<dbReference type="InterPro" id="IPR023298">
    <property type="entry name" value="ATPase_P-typ_TM_dom_sf"/>
</dbReference>
<feature type="transmembrane region" description="Helical" evidence="16">
    <location>
        <begin position="178"/>
        <end position="198"/>
    </location>
</feature>
<dbReference type="Pfam" id="PF16212">
    <property type="entry name" value="PhoLip_ATPase_C"/>
    <property type="match status" value="1"/>
</dbReference>
<feature type="transmembrane region" description="Helical" evidence="16">
    <location>
        <begin position="1214"/>
        <end position="1234"/>
    </location>
</feature>
<dbReference type="EC" id="7.6.2.1" evidence="16"/>
<feature type="transmembrane region" description="Helical" evidence="16">
    <location>
        <begin position="1183"/>
        <end position="1202"/>
    </location>
</feature>